<dbReference type="PANTHER" id="PTHR24292">
    <property type="entry name" value="CYTOCHROME P450"/>
    <property type="match status" value="1"/>
</dbReference>
<keyword evidence="11" id="KW-0408">Iron</keyword>
<dbReference type="EMBL" id="JADBJN010000003">
    <property type="protein sequence ID" value="KAG5671504.1"/>
    <property type="molecule type" value="Genomic_DNA"/>
</dbReference>
<evidence type="ECO:0008006" key="16">
    <source>
        <dbReference type="Google" id="ProtNLM"/>
    </source>
</evidence>
<dbReference type="InterPro" id="IPR001128">
    <property type="entry name" value="Cyt_P450"/>
</dbReference>
<evidence type="ECO:0000256" key="7">
    <source>
        <dbReference type="ARBA" id="ARBA00022723"/>
    </source>
</evidence>
<sequence length="330" mass="38154">MAFLIYIVLAILSYIAYKKIIRNHDYFEKKGLKFSKPIAFIGSNNLLLKKCSLPETVLAWYNEFKSEKIYGMFNFMKPVFIIRDPQIIKKLAVKDFDFFTDHRVIISEEVDPLFGKALISLQGQKWKDMRSTLSPAFTGHKMRLMFDFVTKVGKQTAETLKRQVDEGRKNDFEFKELATKFTVDNIASCAFGISINSFSNPENDFFDIAKKFANFGNTKTVLKFIGYMVMPSIMKFFKIKVFGAKISKFFKEAVLDTIKVREEKGIVRHDMINLLIQAKKGTLVHEIEEKLIEGFATVEESQMGKIQSKRKWDDEDLAAQAFIFFLALSF</sequence>
<dbReference type="SUPFAM" id="SSF48264">
    <property type="entry name" value="Cytochrome P450"/>
    <property type="match status" value="1"/>
</dbReference>
<dbReference type="GO" id="GO:0005789">
    <property type="term" value="C:endoplasmic reticulum membrane"/>
    <property type="evidence" value="ECO:0007669"/>
    <property type="project" value="UniProtKB-SubCell"/>
</dbReference>
<evidence type="ECO:0000256" key="8">
    <source>
        <dbReference type="ARBA" id="ARBA00022824"/>
    </source>
</evidence>
<evidence type="ECO:0000256" key="6">
    <source>
        <dbReference type="ARBA" id="ARBA00022617"/>
    </source>
</evidence>
<reference evidence="14" key="1">
    <citation type="submission" date="2021-03" db="EMBL/GenBank/DDBJ databases">
        <title>Chromosome level genome of the anhydrobiotic midge Polypedilum vanderplanki.</title>
        <authorList>
            <person name="Yoshida Y."/>
            <person name="Kikawada T."/>
            <person name="Gusev O."/>
        </authorList>
    </citation>
    <scope>NUCLEOTIDE SEQUENCE</scope>
    <source>
        <strain evidence="14">NIAS01</strain>
        <tissue evidence="14">Whole body or cell culture</tissue>
    </source>
</reference>
<comment type="cofactor">
    <cofactor evidence="1">
        <name>heme</name>
        <dbReference type="ChEBI" id="CHEBI:30413"/>
    </cofactor>
</comment>
<evidence type="ECO:0000256" key="13">
    <source>
        <dbReference type="ARBA" id="ARBA00023136"/>
    </source>
</evidence>
<keyword evidence="9" id="KW-0492">Microsome</keyword>
<evidence type="ECO:0000256" key="5">
    <source>
        <dbReference type="ARBA" id="ARBA00010617"/>
    </source>
</evidence>
<keyword evidence="12" id="KW-0503">Monooxygenase</keyword>
<evidence type="ECO:0000256" key="10">
    <source>
        <dbReference type="ARBA" id="ARBA00023002"/>
    </source>
</evidence>
<comment type="subcellular location">
    <subcellularLocation>
        <location evidence="4">Endoplasmic reticulum membrane</location>
        <topology evidence="4">Peripheral membrane protein</topology>
    </subcellularLocation>
    <subcellularLocation>
        <location evidence="3">Microsome membrane</location>
        <topology evidence="3">Peripheral membrane protein</topology>
    </subcellularLocation>
</comment>
<evidence type="ECO:0000256" key="2">
    <source>
        <dbReference type="ARBA" id="ARBA00003690"/>
    </source>
</evidence>
<keyword evidence="6" id="KW-0349">Heme</keyword>
<evidence type="ECO:0000313" key="14">
    <source>
        <dbReference type="EMBL" id="KAG5671504.1"/>
    </source>
</evidence>
<organism evidence="14 15">
    <name type="scientific">Polypedilum vanderplanki</name>
    <name type="common">Sleeping chironomid midge</name>
    <dbReference type="NCBI Taxonomy" id="319348"/>
    <lineage>
        <taxon>Eukaryota</taxon>
        <taxon>Metazoa</taxon>
        <taxon>Ecdysozoa</taxon>
        <taxon>Arthropoda</taxon>
        <taxon>Hexapoda</taxon>
        <taxon>Insecta</taxon>
        <taxon>Pterygota</taxon>
        <taxon>Neoptera</taxon>
        <taxon>Endopterygota</taxon>
        <taxon>Diptera</taxon>
        <taxon>Nematocera</taxon>
        <taxon>Chironomoidea</taxon>
        <taxon>Chironomidae</taxon>
        <taxon>Chironominae</taxon>
        <taxon>Polypedilum</taxon>
        <taxon>Polypedilum</taxon>
    </lineage>
</organism>
<dbReference type="InterPro" id="IPR002402">
    <property type="entry name" value="Cyt_P450_E_grp-II"/>
</dbReference>
<evidence type="ECO:0000313" key="15">
    <source>
        <dbReference type="Proteomes" id="UP001107558"/>
    </source>
</evidence>
<keyword evidence="10" id="KW-0560">Oxidoreductase</keyword>
<dbReference type="GO" id="GO:0005506">
    <property type="term" value="F:iron ion binding"/>
    <property type="evidence" value="ECO:0007669"/>
    <property type="project" value="InterPro"/>
</dbReference>
<proteinExistence type="inferred from homology"/>
<dbReference type="PANTHER" id="PTHR24292:SF54">
    <property type="entry name" value="CYP9F3-RELATED"/>
    <property type="match status" value="1"/>
</dbReference>
<dbReference type="OrthoDB" id="2789670at2759"/>
<accession>A0A9J6BP62</accession>
<dbReference type="GO" id="GO:0016705">
    <property type="term" value="F:oxidoreductase activity, acting on paired donors, with incorporation or reduction of molecular oxygen"/>
    <property type="evidence" value="ECO:0007669"/>
    <property type="project" value="InterPro"/>
</dbReference>
<dbReference type="InterPro" id="IPR050476">
    <property type="entry name" value="Insect_CytP450_Detox"/>
</dbReference>
<keyword evidence="8" id="KW-0256">Endoplasmic reticulum</keyword>
<evidence type="ECO:0000256" key="12">
    <source>
        <dbReference type="ARBA" id="ARBA00023033"/>
    </source>
</evidence>
<comment type="similarity">
    <text evidence="5">Belongs to the cytochrome P450 family.</text>
</comment>
<dbReference type="PRINTS" id="PR00464">
    <property type="entry name" value="EP450II"/>
</dbReference>
<evidence type="ECO:0000256" key="9">
    <source>
        <dbReference type="ARBA" id="ARBA00022848"/>
    </source>
</evidence>
<evidence type="ECO:0000256" key="4">
    <source>
        <dbReference type="ARBA" id="ARBA00004406"/>
    </source>
</evidence>
<dbReference type="Proteomes" id="UP001107558">
    <property type="component" value="Chromosome 3"/>
</dbReference>
<name>A0A9J6BP62_POLVA</name>
<dbReference type="AlphaFoldDB" id="A0A9J6BP62"/>
<keyword evidence="7" id="KW-0479">Metal-binding</keyword>
<keyword evidence="15" id="KW-1185">Reference proteome</keyword>
<dbReference type="Pfam" id="PF00067">
    <property type="entry name" value="p450"/>
    <property type="match status" value="1"/>
</dbReference>
<keyword evidence="13" id="KW-0472">Membrane</keyword>
<comment type="caution">
    <text evidence="14">The sequence shown here is derived from an EMBL/GenBank/DDBJ whole genome shotgun (WGS) entry which is preliminary data.</text>
</comment>
<gene>
    <name evidence="14" type="ORF">PVAND_001698</name>
</gene>
<dbReference type="InterPro" id="IPR036396">
    <property type="entry name" value="Cyt_P450_sf"/>
</dbReference>
<protein>
    <recommendedName>
        <fullName evidence="16">Cytochrome P450</fullName>
    </recommendedName>
</protein>
<evidence type="ECO:0000256" key="3">
    <source>
        <dbReference type="ARBA" id="ARBA00004174"/>
    </source>
</evidence>
<comment type="function">
    <text evidence="2">May be involved in the metabolism of insect hormones and in the breakdown of synthetic insecticides.</text>
</comment>
<dbReference type="Gene3D" id="1.10.630.10">
    <property type="entry name" value="Cytochrome P450"/>
    <property type="match status" value="1"/>
</dbReference>
<dbReference type="GO" id="GO:0004497">
    <property type="term" value="F:monooxygenase activity"/>
    <property type="evidence" value="ECO:0007669"/>
    <property type="project" value="UniProtKB-KW"/>
</dbReference>
<dbReference type="GO" id="GO:0020037">
    <property type="term" value="F:heme binding"/>
    <property type="evidence" value="ECO:0007669"/>
    <property type="project" value="InterPro"/>
</dbReference>
<evidence type="ECO:0000256" key="11">
    <source>
        <dbReference type="ARBA" id="ARBA00023004"/>
    </source>
</evidence>
<evidence type="ECO:0000256" key="1">
    <source>
        <dbReference type="ARBA" id="ARBA00001971"/>
    </source>
</evidence>